<feature type="compositionally biased region" description="Polar residues" evidence="1">
    <location>
        <begin position="967"/>
        <end position="977"/>
    </location>
</feature>
<feature type="region of interest" description="Disordered" evidence="1">
    <location>
        <begin position="69"/>
        <end position="148"/>
    </location>
</feature>
<feature type="compositionally biased region" description="Low complexity" evidence="1">
    <location>
        <begin position="104"/>
        <end position="113"/>
    </location>
</feature>
<feature type="compositionally biased region" description="Basic residues" evidence="1">
    <location>
        <begin position="224"/>
        <end position="238"/>
    </location>
</feature>
<evidence type="ECO:0000313" key="3">
    <source>
        <dbReference type="Proteomes" id="UP000271974"/>
    </source>
</evidence>
<feature type="region of interest" description="Disordered" evidence="1">
    <location>
        <begin position="508"/>
        <end position="533"/>
    </location>
</feature>
<feature type="compositionally biased region" description="Basic and acidic residues" evidence="1">
    <location>
        <begin position="214"/>
        <end position="223"/>
    </location>
</feature>
<organism evidence="2 3">
    <name type="scientific">Elysia chlorotica</name>
    <name type="common">Eastern emerald elysia</name>
    <name type="synonym">Sea slug</name>
    <dbReference type="NCBI Taxonomy" id="188477"/>
    <lineage>
        <taxon>Eukaryota</taxon>
        <taxon>Metazoa</taxon>
        <taxon>Spiralia</taxon>
        <taxon>Lophotrochozoa</taxon>
        <taxon>Mollusca</taxon>
        <taxon>Gastropoda</taxon>
        <taxon>Heterobranchia</taxon>
        <taxon>Euthyneura</taxon>
        <taxon>Panpulmonata</taxon>
        <taxon>Sacoglossa</taxon>
        <taxon>Placobranchoidea</taxon>
        <taxon>Plakobranchidae</taxon>
        <taxon>Elysia</taxon>
    </lineage>
</organism>
<feature type="region of interest" description="Disordered" evidence="1">
    <location>
        <begin position="405"/>
        <end position="424"/>
    </location>
</feature>
<proteinExistence type="predicted"/>
<feature type="region of interest" description="Disordered" evidence="1">
    <location>
        <begin position="201"/>
        <end position="249"/>
    </location>
</feature>
<feature type="compositionally biased region" description="Polar residues" evidence="1">
    <location>
        <begin position="381"/>
        <end position="394"/>
    </location>
</feature>
<feature type="region of interest" description="Disordered" evidence="1">
    <location>
        <begin position="263"/>
        <end position="285"/>
    </location>
</feature>
<feature type="compositionally biased region" description="Gly residues" evidence="1">
    <location>
        <begin position="32"/>
        <end position="41"/>
    </location>
</feature>
<sequence>MENNACLTRPVLLWKATTISTVSVLGQRCRAEGGGGGGGGAAQAQVSSPAMTPRTWSFSPRSLFSFSSSSSSAKGKLKKKHQQQQKSSLHSSKQHDPARPPQYPGSSSNSSPGPCTPHWCERQRALDSGGGGLDNTGRENLQSHSHASVDKTITIPKASTCLSLSLPLTPRVPIHTPLPRAPAVVPAPPSLTERYRQLMVQRAQSQGAPQQQHRNQDKPQKDKFRFRRWHPNKRKRSKPASVTATNQQQEGDYHRLAHHLGQGHYKGQAGVGGRVQGHREGSLSQSCTDTSSCSVSALNQATDGARFEAISSSLEDGGSSGNDFHNNIGSSKTKLYNNNSSSGFESSSTDCHYSSNINKGGVYTSSGCESSSTSGNHMHDNSNATNQHNSSECGSSAGLPAVDIDLPQCSHRDSSGQVSAPPCGRTEYSEEYGEVFSPTTSIKAFGWGHKHYSDAAFDLENSNNSLPQHGILTSKHKNIYVSDLSVKDSNACSSCYSSFGLTPDKRIFRSHPTDTPSCQKDPRSSNYPGHGKENVSSVSLSYLARPATLSSSSSSNIPCSFMESFINSPVTNSRDKDAFVVNNNNSGNYKNRQSNRTVNGIVYNHQNNTRGIEDSGGEPTRFSVGQIDSKSNEGFPNSLTTGRDNVNCNVSRGERCASTMSINSSSTNNFTTTKDVDTSTSSVDDFLGSSKLDLLTPVGPRGLSALDVFLPSRDRRVLVRACALLWLMKLDQERAARVRRRQEEGQRRRAWMRRLGGSSGAWRDRELGELPTWGSGSSSFQCEGHSGSRGDQATASDKVDKYISETVKYNDFGSKKRMIYDESCGIGEVACRVGATKGSSSREACRVNTGGKGRVGYEWRNAVLRRGRNRSSFGANSDSLQVTTNSFYRQSYSSDRHNDDDDGDNSVYIDEYSGDHDDDEDDGYGTSRGIFRRRVHSDDDHRCPTDSGIELPPSLPGGGGGGGGGSSQTCAEEMSSSVDLTPPRAHRYFVGVMGRYGDERCFHRNPTFGWRGQFPGYTARLSAGSSASFTHSHPLQVSAYTQFMVPSFVSNVW</sequence>
<feature type="region of interest" description="Disordered" evidence="1">
    <location>
        <begin position="891"/>
        <end position="977"/>
    </location>
</feature>
<dbReference type="OrthoDB" id="10663985at2759"/>
<gene>
    <name evidence="2" type="ORF">EGW08_008845</name>
</gene>
<comment type="caution">
    <text evidence="2">The sequence shown here is derived from an EMBL/GenBank/DDBJ whole genome shotgun (WGS) entry which is preliminary data.</text>
</comment>
<feature type="compositionally biased region" description="Low complexity" evidence="1">
    <location>
        <begin position="365"/>
        <end position="375"/>
    </location>
</feature>
<dbReference type="EMBL" id="RQTK01000245">
    <property type="protein sequence ID" value="RUS83379.1"/>
    <property type="molecule type" value="Genomic_DNA"/>
</dbReference>
<feature type="compositionally biased region" description="Polar residues" evidence="1">
    <location>
        <begin position="240"/>
        <end position="249"/>
    </location>
</feature>
<dbReference type="AlphaFoldDB" id="A0A433TP69"/>
<keyword evidence="3" id="KW-1185">Reference proteome</keyword>
<accession>A0A433TP69</accession>
<protein>
    <submittedName>
        <fullName evidence="2">Uncharacterized protein</fullName>
    </submittedName>
</protein>
<feature type="region of interest" description="Disordered" evidence="1">
    <location>
        <begin position="32"/>
        <end position="54"/>
    </location>
</feature>
<reference evidence="2 3" key="1">
    <citation type="submission" date="2019-01" db="EMBL/GenBank/DDBJ databases">
        <title>A draft genome assembly of the solar-powered sea slug Elysia chlorotica.</title>
        <authorList>
            <person name="Cai H."/>
            <person name="Li Q."/>
            <person name="Fang X."/>
            <person name="Li J."/>
            <person name="Curtis N.E."/>
            <person name="Altenburger A."/>
            <person name="Shibata T."/>
            <person name="Feng M."/>
            <person name="Maeda T."/>
            <person name="Schwartz J.A."/>
            <person name="Shigenobu S."/>
            <person name="Lundholm N."/>
            <person name="Nishiyama T."/>
            <person name="Yang H."/>
            <person name="Hasebe M."/>
            <person name="Li S."/>
            <person name="Pierce S.K."/>
            <person name="Wang J."/>
        </authorList>
    </citation>
    <scope>NUCLEOTIDE SEQUENCE [LARGE SCALE GENOMIC DNA]</scope>
    <source>
        <strain evidence="2">EC2010</strain>
        <tissue evidence="2">Whole organism of an adult</tissue>
    </source>
</reference>
<evidence type="ECO:0000256" key="1">
    <source>
        <dbReference type="SAM" id="MobiDB-lite"/>
    </source>
</evidence>
<feature type="region of interest" description="Disordered" evidence="1">
    <location>
        <begin position="365"/>
        <end position="397"/>
    </location>
</feature>
<feature type="region of interest" description="Disordered" evidence="1">
    <location>
        <begin position="773"/>
        <end position="796"/>
    </location>
</feature>
<dbReference type="Proteomes" id="UP000271974">
    <property type="component" value="Unassembled WGS sequence"/>
</dbReference>
<name>A0A433TP69_ELYCH</name>
<feature type="compositionally biased region" description="Polar residues" evidence="1">
    <location>
        <begin position="44"/>
        <end position="54"/>
    </location>
</feature>
<feature type="compositionally biased region" description="Gly residues" evidence="1">
    <location>
        <begin position="956"/>
        <end position="966"/>
    </location>
</feature>
<evidence type="ECO:0000313" key="2">
    <source>
        <dbReference type="EMBL" id="RUS83379.1"/>
    </source>
</evidence>
<feature type="compositionally biased region" description="Low complexity" evidence="1">
    <location>
        <begin position="201"/>
        <end position="212"/>
    </location>
</feature>